<comment type="caution">
    <text evidence="1">The sequence shown here is derived from an EMBL/GenBank/DDBJ whole genome shotgun (WGS) entry which is preliminary data.</text>
</comment>
<gene>
    <name evidence="1" type="ORF">T4B_1154</name>
</gene>
<evidence type="ECO:0000313" key="1">
    <source>
        <dbReference type="EMBL" id="KRZ23283.1"/>
    </source>
</evidence>
<reference evidence="1 2" key="1">
    <citation type="submission" date="2015-01" db="EMBL/GenBank/DDBJ databases">
        <title>Evolution of Trichinella species and genotypes.</title>
        <authorList>
            <person name="Korhonen P.K."/>
            <person name="Edoardo P."/>
            <person name="Giuseppe L.R."/>
            <person name="Gasser R.B."/>
        </authorList>
    </citation>
    <scope>NUCLEOTIDE SEQUENCE [LARGE SCALE GENOMIC DNA]</scope>
    <source>
        <strain evidence="1">ISS588</strain>
    </source>
</reference>
<dbReference type="Proteomes" id="UP000054805">
    <property type="component" value="Unassembled WGS sequence"/>
</dbReference>
<dbReference type="AlphaFoldDB" id="A0A0V1IKE7"/>
<evidence type="ECO:0000313" key="2">
    <source>
        <dbReference type="Proteomes" id="UP000054805"/>
    </source>
</evidence>
<proteinExistence type="predicted"/>
<dbReference type="EMBL" id="JYDS01000149">
    <property type="protein sequence ID" value="KRZ23283.1"/>
    <property type="molecule type" value="Genomic_DNA"/>
</dbReference>
<sequence length="63" mass="7499">MFTCLKRKTELFCSLPNKSNKCAFLLLFSLWLCKVRKPTNRRQAKSYPFGAFKIKIVKRENQK</sequence>
<accession>A0A0V1IKE7</accession>
<organism evidence="1 2">
    <name type="scientific">Trichinella pseudospiralis</name>
    <name type="common">Parasitic roundworm</name>
    <dbReference type="NCBI Taxonomy" id="6337"/>
    <lineage>
        <taxon>Eukaryota</taxon>
        <taxon>Metazoa</taxon>
        <taxon>Ecdysozoa</taxon>
        <taxon>Nematoda</taxon>
        <taxon>Enoplea</taxon>
        <taxon>Dorylaimia</taxon>
        <taxon>Trichinellida</taxon>
        <taxon>Trichinellidae</taxon>
        <taxon>Trichinella</taxon>
    </lineage>
</organism>
<name>A0A0V1IKE7_TRIPS</name>
<keyword evidence="2" id="KW-1185">Reference proteome</keyword>
<protein>
    <submittedName>
        <fullName evidence="1">Uncharacterized protein</fullName>
    </submittedName>
</protein>